<dbReference type="GO" id="GO:0003723">
    <property type="term" value="F:RNA binding"/>
    <property type="evidence" value="ECO:0007669"/>
    <property type="project" value="InterPro"/>
</dbReference>
<dbReference type="Proteomes" id="UP001283361">
    <property type="component" value="Unassembled WGS sequence"/>
</dbReference>
<proteinExistence type="predicted"/>
<comment type="caution">
    <text evidence="2">The sequence shown here is derived from an EMBL/GenBank/DDBJ whole genome shotgun (WGS) entry which is preliminary data.</text>
</comment>
<dbReference type="InterPro" id="IPR040183">
    <property type="entry name" value="THUMPD1-like"/>
</dbReference>
<reference evidence="2" key="1">
    <citation type="journal article" date="2023" name="G3 (Bethesda)">
        <title>A reference genome for the long-term kleptoplast-retaining sea slug Elysia crispata morphotype clarki.</title>
        <authorList>
            <person name="Eastman K.E."/>
            <person name="Pendleton A.L."/>
            <person name="Shaikh M.A."/>
            <person name="Suttiyut T."/>
            <person name="Ogas R."/>
            <person name="Tomko P."/>
            <person name="Gavelis G."/>
            <person name="Widhalm J.R."/>
            <person name="Wisecaver J.H."/>
        </authorList>
    </citation>
    <scope>NUCLEOTIDE SEQUENCE</scope>
    <source>
        <strain evidence="2">ECLA1</strain>
    </source>
</reference>
<gene>
    <name evidence="2" type="ORF">RRG08_009221</name>
</gene>
<dbReference type="GO" id="GO:0006400">
    <property type="term" value="P:tRNA modification"/>
    <property type="evidence" value="ECO:0007669"/>
    <property type="project" value="InterPro"/>
</dbReference>
<dbReference type="PANTHER" id="PTHR13452:SF10">
    <property type="entry name" value="THUMP DOMAIN-CONTAINING PROTEIN 1"/>
    <property type="match status" value="1"/>
</dbReference>
<dbReference type="AlphaFoldDB" id="A0AAE1AYW3"/>
<keyword evidence="3" id="KW-1185">Reference proteome</keyword>
<protein>
    <submittedName>
        <fullName evidence="2">Uncharacterized protein</fullName>
    </submittedName>
</protein>
<organism evidence="2 3">
    <name type="scientific">Elysia crispata</name>
    <name type="common">lettuce slug</name>
    <dbReference type="NCBI Taxonomy" id="231223"/>
    <lineage>
        <taxon>Eukaryota</taxon>
        <taxon>Metazoa</taxon>
        <taxon>Spiralia</taxon>
        <taxon>Lophotrochozoa</taxon>
        <taxon>Mollusca</taxon>
        <taxon>Gastropoda</taxon>
        <taxon>Heterobranchia</taxon>
        <taxon>Euthyneura</taxon>
        <taxon>Panpulmonata</taxon>
        <taxon>Sacoglossa</taxon>
        <taxon>Placobranchoidea</taxon>
        <taxon>Plakobranchidae</taxon>
        <taxon>Elysia</taxon>
    </lineage>
</organism>
<evidence type="ECO:0000256" key="1">
    <source>
        <dbReference type="SAM" id="MobiDB-lite"/>
    </source>
</evidence>
<feature type="region of interest" description="Disordered" evidence="1">
    <location>
        <begin position="167"/>
        <end position="259"/>
    </location>
</feature>
<evidence type="ECO:0000313" key="3">
    <source>
        <dbReference type="Proteomes" id="UP001283361"/>
    </source>
</evidence>
<feature type="compositionally biased region" description="Basic and acidic residues" evidence="1">
    <location>
        <begin position="179"/>
        <end position="259"/>
    </location>
</feature>
<name>A0AAE1AYW3_9GAST</name>
<feature type="compositionally biased region" description="Basic and acidic residues" evidence="1">
    <location>
        <begin position="443"/>
        <end position="544"/>
    </location>
</feature>
<sequence>MHIFLFYPQYRRGNFLLLLSGSIDPRTPVYGNGQDHLSRNELGFHVRPKFVQIPTLSLKICGLQGKTMYRSGDRSRSSEGRLSSFSEDLTEIYGGPTDFMEVGARGFLVTTLPKKEEFGVDDAIDLLRQTSIKLYGGYKPAGLNSKNLERQGYVKVICLDIDAIKVHPHPGGEEEEEAEASKDVDMEESVEKQDENKDESGNTTDKTEESEKDRAEEKEEKKDDDSTESKEEKTKEEQEKEEEKQEKKKEEEEEKRKDSTIPRMHSIYKFIAYRTEMRNVLFIKSDVPDPVELAEGAMELVLQRKSVTGDAVCQLMPVLGVCQYDYQQLEVMCRRTLAPIFDQALEPKSFGVMLIDKLSEPGSEVVYETVRNTIWSVNPLAWMSSPISEPDVVLRFELIGTKLVLSCLRNYMRYRQYSPTLLVDMGRGEPEDDDGGWMSEEAKKQLAQKRLEKERQREQERLKEIERQKERAKRQEEAEARRKAREEERKKREEERRERREKERKERDEKEKSNSKNKPEEKSEKNESSKKEKGTEEESEVKENVEEDAETPPSKKQRTDSKEKEPDEVEAVSKEDEINEEEELETSVTEETPPSKKQRVDSSIEEISKEDEELLLADDSKEEQEKEAEGEQEESEDTSQKNTPKRATRATRKTRGRASKK</sequence>
<feature type="region of interest" description="Disordered" evidence="1">
    <location>
        <begin position="443"/>
        <end position="661"/>
    </location>
</feature>
<dbReference type="PANTHER" id="PTHR13452">
    <property type="entry name" value="THUMP DOMAIN CONTAINING PROTEIN 1-RELATED"/>
    <property type="match status" value="1"/>
</dbReference>
<accession>A0AAE1AYW3</accession>
<feature type="compositionally biased region" description="Basic and acidic residues" evidence="1">
    <location>
        <begin position="557"/>
        <end position="576"/>
    </location>
</feature>
<feature type="compositionally biased region" description="Acidic residues" evidence="1">
    <location>
        <begin position="608"/>
        <end position="622"/>
    </location>
</feature>
<evidence type="ECO:0000313" key="2">
    <source>
        <dbReference type="EMBL" id="KAK3796443.1"/>
    </source>
</evidence>
<feature type="compositionally biased region" description="Basic residues" evidence="1">
    <location>
        <begin position="643"/>
        <end position="661"/>
    </location>
</feature>
<dbReference type="EMBL" id="JAWDGP010000881">
    <property type="protein sequence ID" value="KAK3796443.1"/>
    <property type="molecule type" value="Genomic_DNA"/>
</dbReference>